<dbReference type="Pfam" id="PF00004">
    <property type="entry name" value="AAA"/>
    <property type="match status" value="1"/>
</dbReference>
<dbReference type="Proteomes" id="UP000887116">
    <property type="component" value="Unassembled WGS sequence"/>
</dbReference>
<dbReference type="OrthoDB" id="6437645at2759"/>
<dbReference type="GO" id="GO:0005634">
    <property type="term" value="C:nucleus"/>
    <property type="evidence" value="ECO:0007669"/>
    <property type="project" value="TreeGrafter"/>
</dbReference>
<protein>
    <submittedName>
        <fullName evidence="3">ATPase family AAA domain-containing protein 5</fullName>
    </submittedName>
</protein>
<evidence type="ECO:0000256" key="1">
    <source>
        <dbReference type="SAM" id="MobiDB-lite"/>
    </source>
</evidence>
<feature type="region of interest" description="Disordered" evidence="1">
    <location>
        <begin position="601"/>
        <end position="634"/>
    </location>
</feature>
<comment type="caution">
    <text evidence="3">The sequence shown here is derived from an EMBL/GenBank/DDBJ whole genome shotgun (WGS) entry which is preliminary data.</text>
</comment>
<accession>A0A8X6LXI8</accession>
<feature type="region of interest" description="Disordered" evidence="1">
    <location>
        <begin position="734"/>
        <end position="796"/>
    </location>
</feature>
<feature type="domain" description="AAA+ ATPase" evidence="2">
    <location>
        <begin position="1000"/>
        <end position="1220"/>
    </location>
</feature>
<feature type="region of interest" description="Disordered" evidence="1">
    <location>
        <begin position="340"/>
        <end position="359"/>
    </location>
</feature>
<proteinExistence type="predicted"/>
<dbReference type="EMBL" id="BMAO01028398">
    <property type="protein sequence ID" value="GFR24322.1"/>
    <property type="molecule type" value="Genomic_DNA"/>
</dbReference>
<evidence type="ECO:0000313" key="4">
    <source>
        <dbReference type="Proteomes" id="UP000887116"/>
    </source>
</evidence>
<keyword evidence="4" id="KW-1185">Reference proteome</keyword>
<feature type="compositionally biased region" description="Polar residues" evidence="1">
    <location>
        <begin position="7"/>
        <end position="19"/>
    </location>
</feature>
<sequence>MEEVDSDSQQKLRSTAKTSSVDRSESCQELDSLENDKLYIQNSHRKKAGKKRFKRIKKVFSESDEESCTVRNNCVKSDNALKLFPIFTLSNSRLGHKQSLKREPNFSDPEKICQQTKLNKKRKTKIGKAVSFQEASVSDITINSDSNRYSEVFDSEAIKPLNAEILNDVILDIDGHLKQDANPVNDIKIMKKKLTSEEYDILLSADSEENTIKPTRKKRKKNIKNKVFDSTKFKFDDKAISEDVITEVEFNLKLTKNNSHEEIIEMKSERDQKLFPIFNKIKKNDIEELTECQSTEENSDTILKFIPTSESNCSSIELVSSVTENSLPIVEKYIEQSVPNTLASGPSTPLESSQKTSSSSDPIILLQENLLSSEKDLEKVVPQKCILDCPLSLKPPSYGQSPEMESTSNGKVNLTEDASQSSDTVLRSISNTSKQISSPTKSIQSLKLKNCSSSEVIDFAKGNSLPLQQLVSEELVMNSTSPLKVISPVSLSNVTDCSLSEQMNLVEENAFPSIHNDSKGLNSDIHVLDSLVSSKSVQKDCSLIEPINCPKEDLSLFSQNDSKRLILEESEKALFASEKCTSTALNVLEESEKKWFVSEKSTLTASDRTQRKRKAKTNRASAETSTNTRVTRSQSIKDNCSLNQIPTPLSTVSPTIKPDTTELTINKTKKKMKEKKSKPDVLRLLGQSKGHFKSKNKLNSRKRNPTKVFPIFFKTETPTKKNKSMQINTSVQKLPVSKRNNDYLKDPGENKVKKARSANTFKIQSKSVKDTKKRKKTTKTSGDKESSNITEMSPASDDSITEIKVIDSLKNRSIVNNNPVGAHNSKEVNKAENFKKESVAVVNKHKSNFVVFKKVETLFPFPSYSRSHSKWEPDYLISNYQVAEDDLSDEVNIPEWNKIAGLTEIKKIDNLNMKNLTKNISHSDSEMQLVDEIDDALWTDISNDYNLKEGISESTISDLNSWLLQWKSRFTKRNKIKHNESDDSCDSFSADSNDSFSDDLVNSVIIVGPPGCGKTSLVFSLANDHGFKVLEVNASSCRSGRNVNHQLKEALESYHVENAKTGNMNLDKNEPSENTYDAIKSKERKNCNKKSITDFLQRDNNDENKNIKNQPNVKNYFQVKSASSAEPPKTQKNKKSYEKFDNPLTALTDTNLKGASCSISMQTIILFDDIDVVFQEDEGLWSTIRNFLRISKKPVIFTVSRNLAIVKANLDTDIKVLNLKPMVQDLAVEKLNYQYEKNNRKNTNMNMQLLVNNCNDVRRSLLHGQFWSQPYTLVESNKELLNANTFLLGSLNFTAVDFISFLFENYTMDFLNILSDYHRMGYDVLHSNFFTILNVIFESEITRSWQAVVKKYKDPELGTKSESDNSDQTDLWKEACKVFESKKSTFQKGSSSNDLFEFSHILEDFSFIDMLKGGFNKNVKWMSLPERIKKWTLGLPVCSEDNNLYYDDIILEISSLIQVLGLQIAQNKYSCKNDSKQNKKETLVLEHPIMNFDTVNECKVEMQMQSIAPAFSASYLLNKTAFNLDYLSTLKTICHEESLKQAKSGKRSNRFLHYFDSISLFIDKHQIKQLLD</sequence>
<feature type="compositionally biased region" description="Polar residues" evidence="1">
    <location>
        <begin position="398"/>
        <end position="422"/>
    </location>
</feature>
<feature type="compositionally biased region" description="Polar residues" evidence="1">
    <location>
        <begin position="618"/>
        <end position="634"/>
    </location>
</feature>
<dbReference type="GO" id="GO:0016887">
    <property type="term" value="F:ATP hydrolysis activity"/>
    <property type="evidence" value="ECO:0007669"/>
    <property type="project" value="InterPro"/>
</dbReference>
<dbReference type="Gene3D" id="3.40.50.300">
    <property type="entry name" value="P-loop containing nucleotide triphosphate hydrolases"/>
    <property type="match status" value="1"/>
</dbReference>
<feature type="region of interest" description="Disordered" evidence="1">
    <location>
        <begin position="1"/>
        <end position="28"/>
    </location>
</feature>
<dbReference type="GO" id="GO:0003677">
    <property type="term" value="F:DNA binding"/>
    <property type="evidence" value="ECO:0007669"/>
    <property type="project" value="TreeGrafter"/>
</dbReference>
<dbReference type="InterPro" id="IPR003593">
    <property type="entry name" value="AAA+_ATPase"/>
</dbReference>
<feature type="compositionally biased region" description="Polar residues" evidence="1">
    <location>
        <begin position="787"/>
        <end position="796"/>
    </location>
</feature>
<gene>
    <name evidence="3" type="primary">ATAD5</name>
    <name evidence="3" type="ORF">TNCT_402661</name>
</gene>
<dbReference type="InterPro" id="IPR027417">
    <property type="entry name" value="P-loop_NTPase"/>
</dbReference>
<feature type="compositionally biased region" description="Basic and acidic residues" evidence="1">
    <location>
        <begin position="739"/>
        <end position="752"/>
    </location>
</feature>
<name>A0A8X6LXI8_TRICU</name>
<dbReference type="SUPFAM" id="SSF52540">
    <property type="entry name" value="P-loop containing nucleoside triphosphate hydrolases"/>
    <property type="match status" value="1"/>
</dbReference>
<dbReference type="GO" id="GO:0005524">
    <property type="term" value="F:ATP binding"/>
    <property type="evidence" value="ECO:0007669"/>
    <property type="project" value="InterPro"/>
</dbReference>
<dbReference type="SMART" id="SM00382">
    <property type="entry name" value="AAA"/>
    <property type="match status" value="1"/>
</dbReference>
<dbReference type="PANTHER" id="PTHR23389:SF21">
    <property type="entry name" value="ATPASE FAMILY AAA DOMAIN-CONTAINING PROTEIN 5"/>
    <property type="match status" value="1"/>
</dbReference>
<dbReference type="InterPro" id="IPR003959">
    <property type="entry name" value="ATPase_AAA_core"/>
</dbReference>
<dbReference type="GO" id="GO:0061860">
    <property type="term" value="F:DNA clamp unloader activity"/>
    <property type="evidence" value="ECO:0007669"/>
    <property type="project" value="TreeGrafter"/>
</dbReference>
<evidence type="ECO:0000313" key="3">
    <source>
        <dbReference type="EMBL" id="GFR24322.1"/>
    </source>
</evidence>
<organism evidence="3 4">
    <name type="scientific">Trichonephila clavata</name>
    <name type="common">Joro spider</name>
    <name type="synonym">Nephila clavata</name>
    <dbReference type="NCBI Taxonomy" id="2740835"/>
    <lineage>
        <taxon>Eukaryota</taxon>
        <taxon>Metazoa</taxon>
        <taxon>Ecdysozoa</taxon>
        <taxon>Arthropoda</taxon>
        <taxon>Chelicerata</taxon>
        <taxon>Arachnida</taxon>
        <taxon>Araneae</taxon>
        <taxon>Araneomorphae</taxon>
        <taxon>Entelegynae</taxon>
        <taxon>Araneoidea</taxon>
        <taxon>Nephilidae</taxon>
        <taxon>Trichonephila</taxon>
    </lineage>
</organism>
<feature type="region of interest" description="Disordered" evidence="1">
    <location>
        <begin position="397"/>
        <end position="422"/>
    </location>
</feature>
<reference evidence="3" key="1">
    <citation type="submission" date="2020-07" db="EMBL/GenBank/DDBJ databases">
        <title>Multicomponent nature underlies the extraordinary mechanical properties of spider dragline silk.</title>
        <authorList>
            <person name="Kono N."/>
            <person name="Nakamura H."/>
            <person name="Mori M."/>
            <person name="Yoshida Y."/>
            <person name="Ohtoshi R."/>
            <person name="Malay A.D."/>
            <person name="Moran D.A.P."/>
            <person name="Tomita M."/>
            <person name="Numata K."/>
            <person name="Arakawa K."/>
        </authorList>
    </citation>
    <scope>NUCLEOTIDE SEQUENCE</scope>
</reference>
<dbReference type="PANTHER" id="PTHR23389">
    <property type="entry name" value="CHROMOSOME TRANSMISSION FIDELITY FACTOR 18"/>
    <property type="match status" value="1"/>
</dbReference>
<evidence type="ECO:0000259" key="2">
    <source>
        <dbReference type="SMART" id="SM00382"/>
    </source>
</evidence>